<evidence type="ECO:0000256" key="2">
    <source>
        <dbReference type="ARBA" id="ARBA00022692"/>
    </source>
</evidence>
<protein>
    <recommendedName>
        <fullName evidence="8">HTTM-like domain-containing protein</fullName>
    </recommendedName>
</protein>
<keyword evidence="2 7" id="KW-0812">Transmembrane</keyword>
<evidence type="ECO:0000256" key="4">
    <source>
        <dbReference type="ARBA" id="ARBA00023136"/>
    </source>
</evidence>
<dbReference type="Pfam" id="PF05090">
    <property type="entry name" value="HTTM"/>
    <property type="match status" value="1"/>
</dbReference>
<evidence type="ECO:0000256" key="6">
    <source>
        <dbReference type="ARBA" id="ARBA00023239"/>
    </source>
</evidence>
<dbReference type="EMBL" id="JBJQND010000005">
    <property type="protein sequence ID" value="KAL3875763.1"/>
    <property type="molecule type" value="Genomic_DNA"/>
</dbReference>
<feature type="transmembrane region" description="Helical" evidence="7">
    <location>
        <begin position="96"/>
        <end position="129"/>
    </location>
</feature>
<reference evidence="9 10" key="1">
    <citation type="submission" date="2024-11" db="EMBL/GenBank/DDBJ databases">
        <title>Chromosome-level genome assembly of the freshwater bivalve Anodonta woodiana.</title>
        <authorList>
            <person name="Chen X."/>
        </authorList>
    </citation>
    <scope>NUCLEOTIDE SEQUENCE [LARGE SCALE GENOMIC DNA]</scope>
    <source>
        <strain evidence="9">MN2024</strain>
        <tissue evidence="9">Gills</tissue>
    </source>
</reference>
<keyword evidence="5" id="KW-1015">Disulfide bond</keyword>
<keyword evidence="10" id="KW-1185">Reference proteome</keyword>
<dbReference type="InterPro" id="IPR053934">
    <property type="entry name" value="HTTM_dom"/>
</dbReference>
<dbReference type="Pfam" id="PF22777">
    <property type="entry name" value="VKGC_lumenal_dom"/>
    <property type="match status" value="1"/>
</dbReference>
<dbReference type="GO" id="GO:0016829">
    <property type="term" value="F:lyase activity"/>
    <property type="evidence" value="ECO:0007669"/>
    <property type="project" value="UniProtKB-KW"/>
</dbReference>
<organism evidence="9 10">
    <name type="scientific">Sinanodonta woodiana</name>
    <name type="common">Chinese pond mussel</name>
    <name type="synonym">Anodonta woodiana</name>
    <dbReference type="NCBI Taxonomy" id="1069815"/>
    <lineage>
        <taxon>Eukaryota</taxon>
        <taxon>Metazoa</taxon>
        <taxon>Spiralia</taxon>
        <taxon>Lophotrochozoa</taxon>
        <taxon>Mollusca</taxon>
        <taxon>Bivalvia</taxon>
        <taxon>Autobranchia</taxon>
        <taxon>Heteroconchia</taxon>
        <taxon>Palaeoheterodonta</taxon>
        <taxon>Unionida</taxon>
        <taxon>Unionoidea</taxon>
        <taxon>Unionidae</taxon>
        <taxon>Unioninae</taxon>
        <taxon>Sinanodonta</taxon>
    </lineage>
</organism>
<dbReference type="AlphaFoldDB" id="A0ABD3WRA0"/>
<comment type="caution">
    <text evidence="9">The sequence shown here is derived from an EMBL/GenBank/DDBJ whole genome shotgun (WGS) entry which is preliminary data.</text>
</comment>
<dbReference type="SMART" id="SM00752">
    <property type="entry name" value="HTTM"/>
    <property type="match status" value="1"/>
</dbReference>
<name>A0ABD3WRA0_SINWO</name>
<evidence type="ECO:0000256" key="1">
    <source>
        <dbReference type="ARBA" id="ARBA00004127"/>
    </source>
</evidence>
<evidence type="ECO:0000256" key="7">
    <source>
        <dbReference type="SAM" id="Phobius"/>
    </source>
</evidence>
<keyword evidence="3 7" id="KW-1133">Transmembrane helix</keyword>
<evidence type="ECO:0000313" key="10">
    <source>
        <dbReference type="Proteomes" id="UP001634394"/>
    </source>
</evidence>
<feature type="non-terminal residue" evidence="9">
    <location>
        <position position="477"/>
    </location>
</feature>
<accession>A0ABD3WRA0</accession>
<proteinExistence type="predicted"/>
<evidence type="ECO:0000256" key="5">
    <source>
        <dbReference type="ARBA" id="ARBA00023157"/>
    </source>
</evidence>
<dbReference type="InterPro" id="IPR053935">
    <property type="entry name" value="VKGC_lumenal_dom"/>
</dbReference>
<evidence type="ECO:0000259" key="8">
    <source>
        <dbReference type="SMART" id="SM00752"/>
    </source>
</evidence>
<comment type="subcellular location">
    <subcellularLocation>
        <location evidence="1">Endomembrane system</location>
        <topology evidence="1">Multi-pass membrane protein</topology>
    </subcellularLocation>
</comment>
<dbReference type="InterPro" id="IPR007782">
    <property type="entry name" value="VKG_COase"/>
</dbReference>
<gene>
    <name evidence="9" type="ORF">ACJMK2_033681</name>
</gene>
<dbReference type="PANTHER" id="PTHR12639">
    <property type="entry name" value="VITAMIN K-DEPENDENT GAMMA-CARBOXYLASE"/>
    <property type="match status" value="1"/>
</dbReference>
<keyword evidence="6" id="KW-0456">Lyase</keyword>
<sequence>MSKRIKDQPRDRFRELFRFSLDDISSREAIIRLLCRPEDPSSLAVQRICFGVFMLIEAFFDAERGLFRADEKWRDPEECRFPLFDFLKPLPFHWMFLIYLGWILGALGMCLGLFYRVSCLMFVVCYWYLLLLDKTHWHCHNYFFGLVGFLFLITDADRYWSLDGLLFPRKRRTHVPLLNYTLFRFQIMATYFIAGLKKLLNPDWILGYSKPEIAAHWVFVPFRLLLSEEQISQFIVHLGGVTIDLSMGFLLFFDKTRKIAFFFLTLFNMMNYQIFQETGIGMFPWYLVATMLLFSRSDWPRKCFQTFPGSMRPLAPQDYELQSSDHCLYSKEYVKPEDKVTRTVALGATPPTKARTYHKLVSMVTVAYILLQCFLPYSHGITKGNNLFGMGIYLYSWDMFVSENTVQHIRIPYVNKNTRESGYLFPGAWVSDKRWVLHPTSVKQYATCAAKHLKKYNIDSVAIYVDVWWSLNRRFYQ</sequence>
<dbReference type="Proteomes" id="UP001634394">
    <property type="component" value="Unassembled WGS sequence"/>
</dbReference>
<feature type="transmembrane region" description="Helical" evidence="7">
    <location>
        <begin position="274"/>
        <end position="294"/>
    </location>
</feature>
<keyword evidence="4 7" id="KW-0472">Membrane</keyword>
<evidence type="ECO:0000313" key="9">
    <source>
        <dbReference type="EMBL" id="KAL3875763.1"/>
    </source>
</evidence>
<feature type="transmembrane region" description="Helical" evidence="7">
    <location>
        <begin position="175"/>
        <end position="194"/>
    </location>
</feature>
<evidence type="ECO:0000256" key="3">
    <source>
        <dbReference type="ARBA" id="ARBA00022989"/>
    </source>
</evidence>
<feature type="transmembrane region" description="Helical" evidence="7">
    <location>
        <begin position="234"/>
        <end position="253"/>
    </location>
</feature>
<dbReference type="GO" id="GO:0012505">
    <property type="term" value="C:endomembrane system"/>
    <property type="evidence" value="ECO:0007669"/>
    <property type="project" value="UniProtKB-SubCell"/>
</dbReference>
<dbReference type="PANTHER" id="PTHR12639:SF6">
    <property type="entry name" value="VITAMIN K-DEPENDENT GAMMA-CARBOXYLASE"/>
    <property type="match status" value="1"/>
</dbReference>
<feature type="transmembrane region" description="Helical" evidence="7">
    <location>
        <begin position="135"/>
        <end position="154"/>
    </location>
</feature>
<dbReference type="InterPro" id="IPR011020">
    <property type="entry name" value="HTTM-like"/>
</dbReference>
<feature type="domain" description="HTTM-like" evidence="8">
    <location>
        <begin position="35"/>
        <end position="299"/>
    </location>
</feature>